<proteinExistence type="predicted"/>
<dbReference type="EMBL" id="NNSR01000038">
    <property type="protein sequence ID" value="PKD31759.1"/>
    <property type="molecule type" value="Genomic_DNA"/>
</dbReference>
<evidence type="ECO:0000256" key="1">
    <source>
        <dbReference type="SAM" id="MobiDB-lite"/>
    </source>
</evidence>
<evidence type="ECO:0000313" key="3">
    <source>
        <dbReference type="Proteomes" id="UP000233425"/>
    </source>
</evidence>
<evidence type="ECO:0008006" key="4">
    <source>
        <dbReference type="Google" id="ProtNLM"/>
    </source>
</evidence>
<keyword evidence="3" id="KW-1185">Reference proteome</keyword>
<feature type="compositionally biased region" description="Basic and acidic residues" evidence="1">
    <location>
        <begin position="465"/>
        <end position="482"/>
    </location>
</feature>
<dbReference type="Proteomes" id="UP000233425">
    <property type="component" value="Unassembled WGS sequence"/>
</dbReference>
<comment type="caution">
    <text evidence="2">The sequence shown here is derived from an EMBL/GenBank/DDBJ whole genome shotgun (WGS) entry which is preliminary data.</text>
</comment>
<evidence type="ECO:0000313" key="2">
    <source>
        <dbReference type="EMBL" id="PKD31759.1"/>
    </source>
</evidence>
<accession>A0A2N0UXT0</accession>
<gene>
    <name evidence="2" type="ORF">RBATCC27255_00673</name>
</gene>
<feature type="region of interest" description="Disordered" evidence="1">
    <location>
        <begin position="465"/>
        <end position="535"/>
    </location>
</feature>
<dbReference type="AlphaFoldDB" id="A0A2N0UXT0"/>
<protein>
    <recommendedName>
        <fullName evidence="4">Phage portal protein</fullName>
    </recommendedName>
</protein>
<feature type="compositionally biased region" description="Polar residues" evidence="1">
    <location>
        <begin position="524"/>
        <end position="535"/>
    </location>
</feature>
<dbReference type="RefSeq" id="WP_187128351.1">
    <property type="nucleotide sequence ID" value="NZ_CABMMZ010000038.1"/>
</dbReference>
<reference evidence="2" key="1">
    <citation type="journal article" date="2018" name="Environ. Microbiol.">
        <title>Sporulation capability and amylosome conservation among diverse human colonic and rumen isolates of the keystone starch-degrader Ruminococcus bromii.</title>
        <authorList>
            <person name="Mukhopadhya I."/>
            <person name="Morais S."/>
            <person name="Laverde-Gomez J."/>
            <person name="Sheridan P.O."/>
            <person name="Walker A.W."/>
            <person name="Kelly W."/>
            <person name="Klieve A.V."/>
            <person name="Ouwerkerk D."/>
            <person name="Duncan S.H."/>
            <person name="Louis P."/>
            <person name="Koropatkin N."/>
            <person name="Cockburn D."/>
            <person name="Kibler R."/>
            <person name="Cooper P.J."/>
            <person name="Sandoval C."/>
            <person name="Crost E."/>
            <person name="Juge N."/>
            <person name="Bayer E.A."/>
            <person name="Flint H.J."/>
        </authorList>
    </citation>
    <scope>NUCLEOTIDE SEQUENCE [LARGE SCALE GENOMIC DNA]</scope>
    <source>
        <strain evidence="2">ATCC 27255</strain>
    </source>
</reference>
<feature type="compositionally biased region" description="Acidic residues" evidence="1">
    <location>
        <begin position="489"/>
        <end position="514"/>
    </location>
</feature>
<sequence length="535" mass="60514">MGLINRMAESIRSGIKNFLQITPASDKTITVTETSNHLTECFINRIWYWGNSRQLAELYKQIDTNKTMFWAAKSTKGLEIRKIHTGLPALICETLVNIVIADYNGTDVTSKNSTAYAERWEDIEKQNKLSDTVKQMLRDLCVVGDGAFKVSFDTAVSDVPIVEWYPAENIDFTYVRGRIREVKFYTDYTQKHRRYRFEETYGYGYIHYALYDDNGKEIDLHTVDALSWIDSKGVTFDESYMWAVPVLYGKSCHKGRGAGIIGIKTDAFDSLDEVWSQWMDALRACRTKQYVPGCLVPRNPETCQPISPNPFDNRFITVGNDMSENGNGNRIYTESPQIQHESYLSSYITALDLCLQGIISPSTLGIDTKKLDNADAQREKEKTTLYTRQNLVKITQNALQSLVEVVLNADGELNGKGIVEGLEVSVNFGEYANPSFESQVETVSKARQGGLMSVETSVDELYGDSKSEDWKAEEVQRIKEEQGIAGEEEKSELDDVDLTDTEEHDNNADDEENAENNAEKTESNPEQNDTQVNNE</sequence>
<organism evidence="2 3">
    <name type="scientific">Ruminococcus bromii</name>
    <dbReference type="NCBI Taxonomy" id="40518"/>
    <lineage>
        <taxon>Bacteria</taxon>
        <taxon>Bacillati</taxon>
        <taxon>Bacillota</taxon>
        <taxon>Clostridia</taxon>
        <taxon>Eubacteriales</taxon>
        <taxon>Oscillospiraceae</taxon>
        <taxon>Ruminococcus</taxon>
    </lineage>
</organism>
<name>A0A2N0UXT0_9FIRM</name>